<dbReference type="Proteomes" id="UP000234560">
    <property type="component" value="Chromosome"/>
</dbReference>
<dbReference type="PANTHER" id="PTHR34135:SF2">
    <property type="entry name" value="LYSOZYME"/>
    <property type="match status" value="1"/>
</dbReference>
<sequence length="334" mass="35913">MKRVISLLTVVATIASAGGAQALPALSSGIDIAGHQHPGGAAIDWHQVANSSQDFAFIKATEGVGFANTHFPVDVKEARGAGLHVGAYHYARPGTDAKAQARYFADVIKQADTSLPPVLDLEETDGLGVTALQNWTRDFLSETQRLTGKTPMIYTYRYFWYEQMGNTKEFSQYPLWLAAWQNTPPADIPGGWSYMTFWQRSDHGRVSGILNEVDLNLFNGTRDQLNAYAAGNALGIGTLLQPTDNFGGPDFGGTSQPLAHAILGIAEGNVLASAELVDAATKAGIDLPKAFDLARVMIELSSQNKLPVEDLKTMAASGKYTLGDLLILLDNSSR</sequence>
<dbReference type="Pfam" id="PF01183">
    <property type="entry name" value="Glyco_hydro_25"/>
    <property type="match status" value="1"/>
</dbReference>
<name>A0AAF0YUV6_9CORY</name>
<evidence type="ECO:0000313" key="6">
    <source>
        <dbReference type="Proteomes" id="UP000234560"/>
    </source>
</evidence>
<protein>
    <submittedName>
        <fullName evidence="5">Glycoside hydrolase family 25 protein</fullName>
    </submittedName>
</protein>
<dbReference type="CDD" id="cd00599">
    <property type="entry name" value="GH25_muramidase"/>
    <property type="match status" value="1"/>
</dbReference>
<evidence type="ECO:0000256" key="3">
    <source>
        <dbReference type="ARBA" id="ARBA00023295"/>
    </source>
</evidence>
<comment type="similarity">
    <text evidence="1">Belongs to the glycosyl hydrolase 25 family.</text>
</comment>
<evidence type="ECO:0000313" key="5">
    <source>
        <dbReference type="EMBL" id="WOT01888.1"/>
    </source>
</evidence>
<dbReference type="RefSeq" id="WP_101678563.1">
    <property type="nucleotide sequence ID" value="NZ_CP136958.1"/>
</dbReference>
<organism evidence="5 6">
    <name type="scientific">Corynebacterium pyruviciproducens</name>
    <dbReference type="NCBI Taxonomy" id="598660"/>
    <lineage>
        <taxon>Bacteria</taxon>
        <taxon>Bacillati</taxon>
        <taxon>Actinomycetota</taxon>
        <taxon>Actinomycetes</taxon>
        <taxon>Mycobacteriales</taxon>
        <taxon>Corynebacteriaceae</taxon>
        <taxon>Corynebacterium</taxon>
    </lineage>
</organism>
<gene>
    <name evidence="5" type="ORF">CYJ47_11650</name>
</gene>
<keyword evidence="4" id="KW-0732">Signal</keyword>
<dbReference type="EMBL" id="CP136958">
    <property type="protein sequence ID" value="WOT01888.1"/>
    <property type="molecule type" value="Genomic_DNA"/>
</dbReference>
<dbReference type="GO" id="GO:0016052">
    <property type="term" value="P:carbohydrate catabolic process"/>
    <property type="evidence" value="ECO:0007669"/>
    <property type="project" value="TreeGrafter"/>
</dbReference>
<dbReference type="KEGG" id="cpyr:CYJ47_11650"/>
<evidence type="ECO:0000256" key="2">
    <source>
        <dbReference type="ARBA" id="ARBA00022801"/>
    </source>
</evidence>
<dbReference type="GO" id="GO:0016998">
    <property type="term" value="P:cell wall macromolecule catabolic process"/>
    <property type="evidence" value="ECO:0007669"/>
    <property type="project" value="InterPro"/>
</dbReference>
<feature type="chain" id="PRO_5041958892" evidence="4">
    <location>
        <begin position="23"/>
        <end position="334"/>
    </location>
</feature>
<feature type="signal peptide" evidence="4">
    <location>
        <begin position="1"/>
        <end position="22"/>
    </location>
</feature>
<dbReference type="PANTHER" id="PTHR34135">
    <property type="entry name" value="LYSOZYME"/>
    <property type="match status" value="1"/>
</dbReference>
<keyword evidence="3" id="KW-0326">Glycosidase</keyword>
<dbReference type="SUPFAM" id="SSF51445">
    <property type="entry name" value="(Trans)glycosidases"/>
    <property type="match status" value="1"/>
</dbReference>
<dbReference type="InterPro" id="IPR002053">
    <property type="entry name" value="Glyco_hydro_25"/>
</dbReference>
<proteinExistence type="inferred from homology"/>
<dbReference type="PROSITE" id="PS51904">
    <property type="entry name" value="GLYCOSYL_HYDROL_F25_2"/>
    <property type="match status" value="1"/>
</dbReference>
<evidence type="ECO:0000256" key="4">
    <source>
        <dbReference type="SAM" id="SignalP"/>
    </source>
</evidence>
<evidence type="ECO:0000256" key="1">
    <source>
        <dbReference type="ARBA" id="ARBA00010646"/>
    </source>
</evidence>
<dbReference type="GO" id="GO:0009253">
    <property type="term" value="P:peptidoglycan catabolic process"/>
    <property type="evidence" value="ECO:0007669"/>
    <property type="project" value="InterPro"/>
</dbReference>
<accession>A0AAF0YUV6</accession>
<reference evidence="5" key="1">
    <citation type="submission" date="2017-12" db="EMBL/GenBank/DDBJ databases">
        <authorList>
            <person name="Thomas-White K."/>
            <person name="Wolfe A.J."/>
        </authorList>
    </citation>
    <scope>NUCLEOTIDE SEQUENCE</scope>
    <source>
        <strain evidence="5">UMB0763</strain>
    </source>
</reference>
<dbReference type="AlphaFoldDB" id="A0AAF0YUV6"/>
<dbReference type="Gene3D" id="3.20.20.80">
    <property type="entry name" value="Glycosidases"/>
    <property type="match status" value="1"/>
</dbReference>
<dbReference type="InterPro" id="IPR017853">
    <property type="entry name" value="GH"/>
</dbReference>
<dbReference type="GO" id="GO:0003796">
    <property type="term" value="F:lysozyme activity"/>
    <property type="evidence" value="ECO:0007669"/>
    <property type="project" value="InterPro"/>
</dbReference>
<reference evidence="5" key="2">
    <citation type="submission" date="2023-10" db="EMBL/GenBank/DDBJ databases">
        <authorList>
            <person name="Choi B."/>
        </authorList>
    </citation>
    <scope>NUCLEOTIDE SEQUENCE</scope>
    <source>
        <strain evidence="5">UMB0763</strain>
    </source>
</reference>
<dbReference type="InterPro" id="IPR018077">
    <property type="entry name" value="Glyco_hydro_fam25_subgr"/>
</dbReference>
<dbReference type="SMART" id="SM00641">
    <property type="entry name" value="Glyco_25"/>
    <property type="match status" value="1"/>
</dbReference>
<keyword evidence="2 5" id="KW-0378">Hydrolase</keyword>